<protein>
    <submittedName>
        <fullName evidence="1">24157_t:CDS:1</fullName>
    </submittedName>
</protein>
<feature type="non-terminal residue" evidence="1">
    <location>
        <position position="1"/>
    </location>
</feature>
<keyword evidence="2" id="KW-1185">Reference proteome</keyword>
<gene>
    <name evidence="1" type="ORF">RPERSI_LOCUS20977</name>
</gene>
<sequence length="311" mass="35533">KSYRESAGNNFFGSLASLRECESLIHLSLDYQKNITGELKDLPVDSLHKQLAEKDEELEIEREANIESAQAMDRFYRGQFIENKDPDNVIKNNFANDYLSLNQENQHLKKQNSELKSSSELVVKLFETNILVSELEEKTDRITVLENELQIAQEKITNYEKKLKKVLGESDLANWKNKVVKKSELDKVNAKLTSLQRQLEVLNTQKLELVTFTNNLEKEIDNLRQKETNLMIVNRNLQETEKSLKKCNNYHKAAEVGLAIIAGIALADCQSEDAGSIPVTRSKFGEYGEVVNALVCGTSIREFNSRYSPHY</sequence>
<dbReference type="Proteomes" id="UP000789920">
    <property type="component" value="Unassembled WGS sequence"/>
</dbReference>
<accession>A0ACA9RM96</accession>
<comment type="caution">
    <text evidence="1">The sequence shown here is derived from an EMBL/GenBank/DDBJ whole genome shotgun (WGS) entry which is preliminary data.</text>
</comment>
<dbReference type="EMBL" id="CAJVQC010060400">
    <property type="protein sequence ID" value="CAG8800718.1"/>
    <property type="molecule type" value="Genomic_DNA"/>
</dbReference>
<name>A0ACA9RM96_9GLOM</name>
<proteinExistence type="predicted"/>
<organism evidence="1 2">
    <name type="scientific">Racocetra persica</name>
    <dbReference type="NCBI Taxonomy" id="160502"/>
    <lineage>
        <taxon>Eukaryota</taxon>
        <taxon>Fungi</taxon>
        <taxon>Fungi incertae sedis</taxon>
        <taxon>Mucoromycota</taxon>
        <taxon>Glomeromycotina</taxon>
        <taxon>Glomeromycetes</taxon>
        <taxon>Diversisporales</taxon>
        <taxon>Gigasporaceae</taxon>
        <taxon>Racocetra</taxon>
    </lineage>
</organism>
<evidence type="ECO:0000313" key="2">
    <source>
        <dbReference type="Proteomes" id="UP000789920"/>
    </source>
</evidence>
<evidence type="ECO:0000313" key="1">
    <source>
        <dbReference type="EMBL" id="CAG8800718.1"/>
    </source>
</evidence>
<reference evidence="1" key="1">
    <citation type="submission" date="2021-06" db="EMBL/GenBank/DDBJ databases">
        <authorList>
            <person name="Kallberg Y."/>
            <person name="Tangrot J."/>
            <person name="Rosling A."/>
        </authorList>
    </citation>
    <scope>NUCLEOTIDE SEQUENCE</scope>
    <source>
        <strain evidence="1">MA461A</strain>
    </source>
</reference>